<dbReference type="OrthoDB" id="3360976at2759"/>
<evidence type="ECO:0000313" key="2">
    <source>
        <dbReference type="EMBL" id="KLO20079.1"/>
    </source>
</evidence>
<dbReference type="AlphaFoldDB" id="A0A0H2S815"/>
<gene>
    <name evidence="2" type="ORF">SCHPADRAFT_884837</name>
</gene>
<dbReference type="EMBL" id="KQ085883">
    <property type="protein sequence ID" value="KLO20079.1"/>
    <property type="molecule type" value="Genomic_DNA"/>
</dbReference>
<name>A0A0H2S815_9AGAM</name>
<sequence>MNSNPSLVLSHDNPRNTTLDCDALGIHYQVTSDSHLLVTSKTTRVHRWDRRSNQNILVAEWIRHNFHSDEFKFPNSNGGVTVPVKTFMDCHLGFATNEWSFVGNDGRRYTWQEKTHLVLPKKIFAFFKCFVSEDGREGAPIARYHGKSHLINAHNAYLELLPGSERTLDTLVLTFLYVEWKRREQKQAASAATQQAFTMSATGA</sequence>
<keyword evidence="3" id="KW-1185">Reference proteome</keyword>
<evidence type="ECO:0000259" key="1">
    <source>
        <dbReference type="Pfam" id="PF20236"/>
    </source>
</evidence>
<evidence type="ECO:0000313" key="3">
    <source>
        <dbReference type="Proteomes" id="UP000053477"/>
    </source>
</evidence>
<dbReference type="Proteomes" id="UP000053477">
    <property type="component" value="Unassembled WGS sequence"/>
</dbReference>
<dbReference type="InterPro" id="IPR046528">
    <property type="entry name" value="DUF6593"/>
</dbReference>
<protein>
    <recommendedName>
        <fullName evidence="1">DUF6593 domain-containing protein</fullName>
    </recommendedName>
</protein>
<accession>A0A0H2S815</accession>
<proteinExistence type="predicted"/>
<dbReference type="Pfam" id="PF20236">
    <property type="entry name" value="DUF6593"/>
    <property type="match status" value="1"/>
</dbReference>
<reference evidence="2 3" key="1">
    <citation type="submission" date="2015-04" db="EMBL/GenBank/DDBJ databases">
        <title>Complete genome sequence of Schizopora paradoxa KUC8140, a cosmopolitan wood degrader in East Asia.</title>
        <authorList>
            <consortium name="DOE Joint Genome Institute"/>
            <person name="Min B."/>
            <person name="Park H."/>
            <person name="Jang Y."/>
            <person name="Kim J.-J."/>
            <person name="Kim K.H."/>
            <person name="Pangilinan J."/>
            <person name="Lipzen A."/>
            <person name="Riley R."/>
            <person name="Grigoriev I.V."/>
            <person name="Spatafora J.W."/>
            <person name="Choi I.-G."/>
        </authorList>
    </citation>
    <scope>NUCLEOTIDE SEQUENCE [LARGE SCALE GENOMIC DNA]</scope>
    <source>
        <strain evidence="2 3">KUC8140</strain>
    </source>
</reference>
<organism evidence="2 3">
    <name type="scientific">Schizopora paradoxa</name>
    <dbReference type="NCBI Taxonomy" id="27342"/>
    <lineage>
        <taxon>Eukaryota</taxon>
        <taxon>Fungi</taxon>
        <taxon>Dikarya</taxon>
        <taxon>Basidiomycota</taxon>
        <taxon>Agaricomycotina</taxon>
        <taxon>Agaricomycetes</taxon>
        <taxon>Hymenochaetales</taxon>
        <taxon>Schizoporaceae</taxon>
        <taxon>Schizopora</taxon>
    </lineage>
</organism>
<feature type="domain" description="DUF6593" evidence="1">
    <location>
        <begin position="12"/>
        <end position="184"/>
    </location>
</feature>
<dbReference type="InParanoid" id="A0A0H2S815"/>